<proteinExistence type="predicted"/>
<evidence type="ECO:0000313" key="3">
    <source>
        <dbReference type="EMBL" id="CRK91497.1"/>
    </source>
</evidence>
<name>A0A1J1HZE2_9DIPT</name>
<reference evidence="3 4" key="1">
    <citation type="submission" date="2015-04" db="EMBL/GenBank/DDBJ databases">
        <authorList>
            <person name="Syromyatnikov M.Y."/>
            <person name="Popov V.N."/>
        </authorList>
    </citation>
    <scope>NUCLEOTIDE SEQUENCE [LARGE SCALE GENOMIC DNA]</scope>
</reference>
<feature type="transmembrane region" description="Helical" evidence="2">
    <location>
        <begin position="12"/>
        <end position="31"/>
    </location>
</feature>
<feature type="region of interest" description="Disordered" evidence="1">
    <location>
        <begin position="558"/>
        <end position="604"/>
    </location>
</feature>
<feature type="non-terminal residue" evidence="3">
    <location>
        <position position="1"/>
    </location>
</feature>
<accession>A0A1J1HZE2</accession>
<keyword evidence="2" id="KW-1133">Transmembrane helix</keyword>
<gene>
    <name evidence="3" type="ORF">CLUMA_CG005163</name>
</gene>
<dbReference type="STRING" id="568069.A0A1J1HZE2"/>
<feature type="compositionally biased region" description="Basic and acidic residues" evidence="1">
    <location>
        <begin position="558"/>
        <end position="571"/>
    </location>
</feature>
<feature type="compositionally biased region" description="Acidic residues" evidence="1">
    <location>
        <begin position="572"/>
        <end position="590"/>
    </location>
</feature>
<dbReference type="Proteomes" id="UP000183832">
    <property type="component" value="Unassembled WGS sequence"/>
</dbReference>
<keyword evidence="4" id="KW-1185">Reference proteome</keyword>
<feature type="region of interest" description="Disordered" evidence="1">
    <location>
        <begin position="267"/>
        <end position="298"/>
    </location>
</feature>
<evidence type="ECO:0000313" key="4">
    <source>
        <dbReference type="Proteomes" id="UP000183832"/>
    </source>
</evidence>
<keyword evidence="2" id="KW-0472">Membrane</keyword>
<dbReference type="EMBL" id="CVRI01000021">
    <property type="protein sequence ID" value="CRK91497.1"/>
    <property type="molecule type" value="Genomic_DNA"/>
</dbReference>
<dbReference type="AlphaFoldDB" id="A0A1J1HZE2"/>
<organism evidence="3 4">
    <name type="scientific">Clunio marinus</name>
    <dbReference type="NCBI Taxonomy" id="568069"/>
    <lineage>
        <taxon>Eukaryota</taxon>
        <taxon>Metazoa</taxon>
        <taxon>Ecdysozoa</taxon>
        <taxon>Arthropoda</taxon>
        <taxon>Hexapoda</taxon>
        <taxon>Insecta</taxon>
        <taxon>Pterygota</taxon>
        <taxon>Neoptera</taxon>
        <taxon>Endopterygota</taxon>
        <taxon>Diptera</taxon>
        <taxon>Nematocera</taxon>
        <taxon>Chironomoidea</taxon>
        <taxon>Chironomidae</taxon>
        <taxon>Clunio</taxon>
    </lineage>
</organism>
<evidence type="ECO:0000256" key="2">
    <source>
        <dbReference type="SAM" id="Phobius"/>
    </source>
</evidence>
<evidence type="ECO:0000256" key="1">
    <source>
        <dbReference type="SAM" id="MobiDB-lite"/>
    </source>
</evidence>
<keyword evidence="2" id="KW-0812">Transmembrane</keyword>
<protein>
    <submittedName>
        <fullName evidence="3">CLUMA_CG005163, isoform A</fullName>
    </submittedName>
</protein>
<dbReference type="OrthoDB" id="8023715at2759"/>
<sequence>ANILKTFLFHHQINFLVRFLVICFFGLNYVLCEPPKKMQRPVVVKQWPINRNAAQIRANGMMLNLRGSGTANMFSRLPAPGMFVKTNSPFRFAIPMRPNERPIKSSLLSSPSSHVFYKSNFPSQAAALKRPFPHHLPSTGAFKFSSPTHKTAIKFQVAPPVPLKSKPEYVYEKVNVPKFADPIRYGGGHDSAIHTIPAPNLSQSHDKSPIPDPLGNNLNTQFDSDLSKFSAAAFSQAFIKPIHQYQVQENNNDVTIKNTLTGHKSYFAPDNDPSIRPPVLNPIDDPLSTPSDGKPKPADVLYQQNLDFGAAPLVQSQQFSADPFAFPVTSQPQLQQYHLQQSTMMKQGYPLASLNPTYLVMQSNNLLGQHQQHLGPQLFRPENGYIDTSSNGQPGYDVTHSYDYTKPQQVASLGQIYSAQKDQISQLEHSISSTQSPLTALTFIHHDEAASQDNPAYSQVVEPKPNHYQYSHQNFIDLPEEHLSQNDIQNLLNYNNLYQDYYNQRQIENDVILREAQESLKEKLNIQKQQEQTAYDLHQLVQQETYHPLRIVVPDEEHQFQKRIDDEAHSYEEDEPEEFEDDEESNEESNENEHYESSNSNHSS</sequence>